<dbReference type="KEGG" id="soy:115880036"/>
<dbReference type="PANTHER" id="PTHR47027">
    <property type="entry name" value="REVERSE TRANSCRIPTASE DOMAIN-CONTAINING PROTEIN"/>
    <property type="match status" value="1"/>
</dbReference>
<dbReference type="InterPro" id="IPR000477">
    <property type="entry name" value="RT_dom"/>
</dbReference>
<dbReference type="PROSITE" id="PS50878">
    <property type="entry name" value="RT_POL"/>
    <property type="match status" value="1"/>
</dbReference>
<protein>
    <submittedName>
        <fullName evidence="3">Uncharacterized protein LOC115880036</fullName>
    </submittedName>
</protein>
<dbReference type="Pfam" id="PF00078">
    <property type="entry name" value="RVT_1"/>
    <property type="match status" value="1"/>
</dbReference>
<gene>
    <name evidence="3" type="primary">LOC115880036</name>
</gene>
<dbReference type="GO" id="GO:0071897">
    <property type="term" value="P:DNA biosynthetic process"/>
    <property type="evidence" value="ECO:0007669"/>
    <property type="project" value="UniProtKB-ARBA"/>
</dbReference>
<dbReference type="GeneID" id="115880036"/>
<dbReference type="OrthoDB" id="6751474at2759"/>
<accession>A0A6J2XQS2</accession>
<evidence type="ECO:0000313" key="2">
    <source>
        <dbReference type="Proteomes" id="UP000504635"/>
    </source>
</evidence>
<dbReference type="AlphaFoldDB" id="A0A6J2XQS2"/>
<sequence length="174" mass="20289">MGIQIGNHCLTTLLFADDQVIIANDEEDIDYMLRKLKEEYAKWGLKMNMTKTEHQKMADDGQVDRSLELSNIKLCEEYKYLGTIISQEGTSNRDIQHRTQQGQKCIRILNSVLWSNKIKLKIKMTIYKSIVDPILSYGSEFWQLTEKKQKKSGCGRNRFLEKSVSDIKNRTYSK</sequence>
<dbReference type="InParanoid" id="A0A6J2XQS2"/>
<organism evidence="2 3">
    <name type="scientific">Sitophilus oryzae</name>
    <name type="common">Rice weevil</name>
    <name type="synonym">Curculio oryzae</name>
    <dbReference type="NCBI Taxonomy" id="7048"/>
    <lineage>
        <taxon>Eukaryota</taxon>
        <taxon>Metazoa</taxon>
        <taxon>Ecdysozoa</taxon>
        <taxon>Arthropoda</taxon>
        <taxon>Hexapoda</taxon>
        <taxon>Insecta</taxon>
        <taxon>Pterygota</taxon>
        <taxon>Neoptera</taxon>
        <taxon>Endopterygota</taxon>
        <taxon>Coleoptera</taxon>
        <taxon>Polyphaga</taxon>
        <taxon>Cucujiformia</taxon>
        <taxon>Curculionidae</taxon>
        <taxon>Dryophthorinae</taxon>
        <taxon>Sitophilus</taxon>
    </lineage>
</organism>
<dbReference type="RefSeq" id="XP_030753009.1">
    <property type="nucleotide sequence ID" value="XM_030897149.1"/>
</dbReference>
<dbReference type="PANTHER" id="PTHR47027:SF20">
    <property type="entry name" value="REVERSE TRANSCRIPTASE-LIKE PROTEIN WITH RNA-DIRECTED DNA POLYMERASE DOMAIN"/>
    <property type="match status" value="1"/>
</dbReference>
<keyword evidence="2" id="KW-1185">Reference proteome</keyword>
<feature type="domain" description="Reverse transcriptase" evidence="1">
    <location>
        <begin position="1"/>
        <end position="85"/>
    </location>
</feature>
<evidence type="ECO:0000313" key="3">
    <source>
        <dbReference type="RefSeq" id="XP_030753009.1"/>
    </source>
</evidence>
<proteinExistence type="predicted"/>
<dbReference type="InterPro" id="IPR043502">
    <property type="entry name" value="DNA/RNA_pol_sf"/>
</dbReference>
<dbReference type="SUPFAM" id="SSF56672">
    <property type="entry name" value="DNA/RNA polymerases"/>
    <property type="match status" value="1"/>
</dbReference>
<reference evidence="3" key="1">
    <citation type="submission" date="2025-08" db="UniProtKB">
        <authorList>
            <consortium name="RefSeq"/>
        </authorList>
    </citation>
    <scope>IDENTIFICATION</scope>
    <source>
        <tissue evidence="3">Gonads</tissue>
    </source>
</reference>
<name>A0A6J2XQS2_SITOR</name>
<dbReference type="Proteomes" id="UP000504635">
    <property type="component" value="Unplaced"/>
</dbReference>
<evidence type="ECO:0000259" key="1">
    <source>
        <dbReference type="PROSITE" id="PS50878"/>
    </source>
</evidence>